<evidence type="ECO:0000313" key="1">
    <source>
        <dbReference type="EMBL" id="KAJ1677690.1"/>
    </source>
</evidence>
<comment type="caution">
    <text evidence="1">The sequence shown here is derived from an EMBL/GenBank/DDBJ whole genome shotgun (WGS) entry which is preliminary data.</text>
</comment>
<proteinExistence type="predicted"/>
<feature type="non-terminal residue" evidence="1">
    <location>
        <position position="483"/>
    </location>
</feature>
<dbReference type="EMBL" id="JAMZIH010002065">
    <property type="protein sequence ID" value="KAJ1677690.1"/>
    <property type="molecule type" value="Genomic_DNA"/>
</dbReference>
<reference evidence="1" key="1">
    <citation type="submission" date="2022-06" db="EMBL/GenBank/DDBJ databases">
        <title>Phylogenomic reconstructions and comparative analyses of Kickxellomycotina fungi.</title>
        <authorList>
            <person name="Reynolds N.K."/>
            <person name="Stajich J.E."/>
            <person name="Barry K."/>
            <person name="Grigoriev I.V."/>
            <person name="Crous P."/>
            <person name="Smith M.E."/>
        </authorList>
    </citation>
    <scope>NUCLEOTIDE SEQUENCE</scope>
    <source>
        <strain evidence="1">RSA 2271</strain>
    </source>
</reference>
<name>A0ACC1HM87_9FUNG</name>
<organism evidence="1 2">
    <name type="scientific">Spiromyces aspiralis</name>
    <dbReference type="NCBI Taxonomy" id="68401"/>
    <lineage>
        <taxon>Eukaryota</taxon>
        <taxon>Fungi</taxon>
        <taxon>Fungi incertae sedis</taxon>
        <taxon>Zoopagomycota</taxon>
        <taxon>Kickxellomycotina</taxon>
        <taxon>Kickxellomycetes</taxon>
        <taxon>Kickxellales</taxon>
        <taxon>Kickxellaceae</taxon>
        <taxon>Spiromyces</taxon>
    </lineage>
</organism>
<dbReference type="Proteomes" id="UP001145114">
    <property type="component" value="Unassembled WGS sequence"/>
</dbReference>
<evidence type="ECO:0000313" key="2">
    <source>
        <dbReference type="Proteomes" id="UP001145114"/>
    </source>
</evidence>
<accession>A0ACC1HM87</accession>
<feature type="non-terminal residue" evidence="1">
    <location>
        <position position="1"/>
    </location>
</feature>
<sequence>VEILDCARWGATVGVWKLKHFFKYFDHDVRKIDTSVEGATREGVDLDEHSGSEGEYERQRATPLKRPTKRKRSQKEMNELQLSDMTELDRRTCLKNGILKIKDWPPKDNFKDRLPDHFEDYMKVLPFPPYTTPGGLANLASWLPKGACPPDLGPKMYLAYGSSDTEGGHGTTNLHCDMADAANLMVYCSKDFLRSNKIPIPGIWTPDMDGDGSDTATAANPESEELKPAAAVWDIYPPDALPTQRKFLREYNASIGFDIGDVDVIHNQSSFLTTTMRQQLYNYDSRKKVRGWRVYQNPGDAVFVPAGCSHQVCNYANAIKVAVDFVSPERTRECRRVTEEFRKLPHSHPRSMDALQLNNMLWYTWLGLDNVDGHPPPIPLELDAKDQSVQARRKTRTTQKKPKAEENGITPQEPKRRPGKIRRGLKAKQELPESDNSNEDCLIDVIMSGHVGCVKDSPTARPPSSQDATADADATTTATTTTN</sequence>
<keyword evidence="2" id="KW-1185">Reference proteome</keyword>
<gene>
    <name evidence="1" type="ORF">EV182_005631</name>
</gene>
<protein>
    <submittedName>
        <fullName evidence="1">Uncharacterized protein</fullName>
    </submittedName>
</protein>